<evidence type="ECO:0000313" key="3">
    <source>
        <dbReference type="EMBL" id="KIM40364.1"/>
    </source>
</evidence>
<reference evidence="4" key="2">
    <citation type="submission" date="2015-01" db="EMBL/GenBank/DDBJ databases">
        <title>Evolutionary Origins and Diversification of the Mycorrhizal Mutualists.</title>
        <authorList>
            <consortium name="DOE Joint Genome Institute"/>
            <consortium name="Mycorrhizal Genomics Consortium"/>
            <person name="Kohler A."/>
            <person name="Kuo A."/>
            <person name="Nagy L.G."/>
            <person name="Floudas D."/>
            <person name="Copeland A."/>
            <person name="Barry K.W."/>
            <person name="Cichocki N."/>
            <person name="Veneault-Fourrey C."/>
            <person name="LaButti K."/>
            <person name="Lindquist E.A."/>
            <person name="Lipzen A."/>
            <person name="Lundell T."/>
            <person name="Morin E."/>
            <person name="Murat C."/>
            <person name="Riley R."/>
            <person name="Ohm R."/>
            <person name="Sun H."/>
            <person name="Tunlid A."/>
            <person name="Henrissat B."/>
            <person name="Grigoriev I.V."/>
            <person name="Hibbett D.S."/>
            <person name="Martin F."/>
        </authorList>
    </citation>
    <scope>NUCLEOTIDE SEQUENCE [LARGE SCALE GENOMIC DNA]</scope>
    <source>
        <strain evidence="4">h7</strain>
    </source>
</reference>
<accession>A0A0C3C813</accession>
<evidence type="ECO:0000313" key="4">
    <source>
        <dbReference type="Proteomes" id="UP000053424"/>
    </source>
</evidence>
<proteinExistence type="predicted"/>
<dbReference type="AlphaFoldDB" id="A0A0C3C813"/>
<dbReference type="HOGENOM" id="CLU_056221_1_0_1"/>
<dbReference type="InterPro" id="IPR027706">
    <property type="entry name" value="PGP_Pase"/>
</dbReference>
<keyword evidence="2" id="KW-0732">Signal</keyword>
<protein>
    <submittedName>
        <fullName evidence="3">Uncharacterized protein</fullName>
    </submittedName>
</protein>
<sequence>MPLNIPGLLVPFQLLIYPRLVVPALVVKDIRQIDFCALKRAGYRGAVFDKDNCLTLPHRDTIVPELQKSWEICRETFGEDNVLIVSNSAGTKLDAGGIQSESVTHHLKVPVLRHKAYKPAYSCIAGIRRYFSSLRSPILDHELIIVGDRVFTDVVIANRMRMHSDRQRQNLLTSSASSQDPEKELPLEASKTEIPVGPLAIWTTGVWQRESMFIRWIEHGLVNAVEKWSTPPTGEPIDVSRFLKEEKIEPPKKSSSLFSSLRRT</sequence>
<keyword evidence="4" id="KW-1185">Reference proteome</keyword>
<dbReference type="GO" id="GO:0008962">
    <property type="term" value="F:phosphatidylglycerophosphatase activity"/>
    <property type="evidence" value="ECO:0007669"/>
    <property type="project" value="InterPro"/>
</dbReference>
<dbReference type="Pfam" id="PF09419">
    <property type="entry name" value="PGP_phosphatase"/>
    <property type="match status" value="1"/>
</dbReference>
<gene>
    <name evidence="3" type="ORF">M413DRAFT_178023</name>
</gene>
<dbReference type="OrthoDB" id="198652at2759"/>
<feature type="signal peptide" evidence="2">
    <location>
        <begin position="1"/>
        <end position="23"/>
    </location>
</feature>
<dbReference type="STRING" id="686832.A0A0C3C813"/>
<feature type="compositionally biased region" description="Polar residues" evidence="1">
    <location>
        <begin position="169"/>
        <end position="179"/>
    </location>
</feature>
<feature type="chain" id="PRO_5002162351" evidence="2">
    <location>
        <begin position="24"/>
        <end position="264"/>
    </location>
</feature>
<evidence type="ECO:0000256" key="1">
    <source>
        <dbReference type="SAM" id="MobiDB-lite"/>
    </source>
</evidence>
<dbReference type="Proteomes" id="UP000053424">
    <property type="component" value="Unassembled WGS sequence"/>
</dbReference>
<reference evidence="3 4" key="1">
    <citation type="submission" date="2014-04" db="EMBL/GenBank/DDBJ databases">
        <authorList>
            <consortium name="DOE Joint Genome Institute"/>
            <person name="Kuo A."/>
            <person name="Gay G."/>
            <person name="Dore J."/>
            <person name="Kohler A."/>
            <person name="Nagy L.G."/>
            <person name="Floudas D."/>
            <person name="Copeland A."/>
            <person name="Barry K.W."/>
            <person name="Cichocki N."/>
            <person name="Veneault-Fourrey C."/>
            <person name="LaButti K."/>
            <person name="Lindquist E.A."/>
            <person name="Lipzen A."/>
            <person name="Lundell T."/>
            <person name="Morin E."/>
            <person name="Murat C."/>
            <person name="Sun H."/>
            <person name="Tunlid A."/>
            <person name="Henrissat B."/>
            <person name="Grigoriev I.V."/>
            <person name="Hibbett D.S."/>
            <person name="Martin F."/>
            <person name="Nordberg H.P."/>
            <person name="Cantor M.N."/>
            <person name="Hua S.X."/>
        </authorList>
    </citation>
    <scope>NUCLEOTIDE SEQUENCE [LARGE SCALE GENOMIC DNA]</scope>
    <source>
        <strain evidence="4">h7</strain>
    </source>
</reference>
<evidence type="ECO:0000256" key="2">
    <source>
        <dbReference type="SAM" id="SignalP"/>
    </source>
</evidence>
<dbReference type="EMBL" id="KN831783">
    <property type="protein sequence ID" value="KIM40364.1"/>
    <property type="molecule type" value="Genomic_DNA"/>
</dbReference>
<name>A0A0C3C813_HEBCY</name>
<organism evidence="3 4">
    <name type="scientific">Hebeloma cylindrosporum</name>
    <dbReference type="NCBI Taxonomy" id="76867"/>
    <lineage>
        <taxon>Eukaryota</taxon>
        <taxon>Fungi</taxon>
        <taxon>Dikarya</taxon>
        <taxon>Basidiomycota</taxon>
        <taxon>Agaricomycotina</taxon>
        <taxon>Agaricomycetes</taxon>
        <taxon>Agaricomycetidae</taxon>
        <taxon>Agaricales</taxon>
        <taxon>Agaricineae</taxon>
        <taxon>Hymenogastraceae</taxon>
        <taxon>Hebeloma</taxon>
    </lineage>
</organism>
<feature type="region of interest" description="Disordered" evidence="1">
    <location>
        <begin position="166"/>
        <end position="189"/>
    </location>
</feature>